<dbReference type="EMBL" id="RSAS01000241">
    <property type="protein sequence ID" value="RRR74756.1"/>
    <property type="molecule type" value="Genomic_DNA"/>
</dbReference>
<dbReference type="Gene3D" id="2.40.50.580">
    <property type="match status" value="1"/>
</dbReference>
<dbReference type="InterPro" id="IPR040452">
    <property type="entry name" value="SfsA_C"/>
</dbReference>
<dbReference type="InterPro" id="IPR041465">
    <property type="entry name" value="SfsA_N"/>
</dbReference>
<dbReference type="Pfam" id="PF03749">
    <property type="entry name" value="SfsA"/>
    <property type="match status" value="1"/>
</dbReference>
<proteinExistence type="predicted"/>
<dbReference type="AlphaFoldDB" id="A0A426U4D0"/>
<dbReference type="CDD" id="cd22359">
    <property type="entry name" value="SfsA-like_bacterial"/>
    <property type="match status" value="1"/>
</dbReference>
<feature type="domain" description="Sugar fermentation stimulation protein C-terminal" evidence="1">
    <location>
        <begin position="88"/>
        <end position="223"/>
    </location>
</feature>
<evidence type="ECO:0000313" key="3">
    <source>
        <dbReference type="EMBL" id="RRR74756.1"/>
    </source>
</evidence>
<gene>
    <name evidence="3" type="primary">sfsA</name>
    <name evidence="3" type="ORF">EI684_06330</name>
</gene>
<comment type="caution">
    <text evidence="3">The sequence shown here is derived from an EMBL/GenBank/DDBJ whole genome shotgun (WGS) entry which is preliminary data.</text>
</comment>
<dbReference type="PANTHER" id="PTHR30545">
    <property type="entry name" value="SUGAR FERMENTATION STIMULATION PROTEIN A"/>
    <property type="match status" value="1"/>
</dbReference>
<dbReference type="Gene3D" id="3.40.1350.60">
    <property type="match status" value="1"/>
</dbReference>
<accession>A0A426U4D0</accession>
<protein>
    <submittedName>
        <fullName evidence="3">DNA/RNA nuclease SfsA</fullName>
    </submittedName>
</protein>
<feature type="domain" description="SfsA N-terminal OB" evidence="2">
    <location>
        <begin position="19"/>
        <end position="83"/>
    </location>
</feature>
<dbReference type="GO" id="GO:0003677">
    <property type="term" value="F:DNA binding"/>
    <property type="evidence" value="ECO:0007669"/>
    <property type="project" value="InterPro"/>
</dbReference>
<dbReference type="InterPro" id="IPR005224">
    <property type="entry name" value="SfsA"/>
</dbReference>
<name>A0A426U4D0_9CHLR</name>
<dbReference type="Proteomes" id="UP000280307">
    <property type="component" value="Unassembled WGS sequence"/>
</dbReference>
<organism evidence="3 4">
    <name type="scientific">Candidatus Viridilinea halotolerans</name>
    <dbReference type="NCBI Taxonomy" id="2491704"/>
    <lineage>
        <taxon>Bacteria</taxon>
        <taxon>Bacillati</taxon>
        <taxon>Chloroflexota</taxon>
        <taxon>Chloroflexia</taxon>
        <taxon>Chloroflexales</taxon>
        <taxon>Chloroflexineae</taxon>
        <taxon>Oscillochloridaceae</taxon>
        <taxon>Candidatus Viridilinea</taxon>
    </lineage>
</organism>
<sequence length="247" mass="26897">MIVRVPLTTTGPLTEAILVARPNQMLVEARINGRLVRVQLHDRGRLPEGLTPGTRLLLAPREEAGRKTALEVVGVYCGDELVALDPHLAQRLVVAALAQGALPQFARYTRMQREAMIGSHRFEFRLGEGLHTCLLEVKAATRVVGGVAYLPDAPNERERKHLELLGQMARGGQRCAVLFIIQCSAARALVPDEELDPAFARALRLALAAGVEVYAYLCPLSPEGVTLGTPVAVYTALSAIPRSKWKE</sequence>
<evidence type="ECO:0000313" key="4">
    <source>
        <dbReference type="Proteomes" id="UP000280307"/>
    </source>
</evidence>
<evidence type="ECO:0000259" key="1">
    <source>
        <dbReference type="Pfam" id="PF03749"/>
    </source>
</evidence>
<dbReference type="NCBIfam" id="TIGR00230">
    <property type="entry name" value="sfsA"/>
    <property type="match status" value="1"/>
</dbReference>
<reference evidence="3 4" key="1">
    <citation type="submission" date="2018-12" db="EMBL/GenBank/DDBJ databases">
        <title>Genome Sequence of Candidatus Viridilinea halotolerans isolated from saline sulfide-rich spring.</title>
        <authorList>
            <person name="Grouzdev D.S."/>
            <person name="Burganskaya E.I."/>
            <person name="Krutkina M.S."/>
            <person name="Sukhacheva M.V."/>
            <person name="Gorlenko V.M."/>
        </authorList>
    </citation>
    <scope>NUCLEOTIDE SEQUENCE [LARGE SCALE GENOMIC DNA]</scope>
    <source>
        <strain evidence="3">Chok-6</strain>
    </source>
</reference>
<evidence type="ECO:0000259" key="2">
    <source>
        <dbReference type="Pfam" id="PF17746"/>
    </source>
</evidence>
<dbReference type="Pfam" id="PF17746">
    <property type="entry name" value="SfsA_N"/>
    <property type="match status" value="1"/>
</dbReference>
<dbReference type="PANTHER" id="PTHR30545:SF2">
    <property type="entry name" value="SUGAR FERMENTATION STIMULATION PROTEIN A"/>
    <property type="match status" value="1"/>
</dbReference>